<dbReference type="SUPFAM" id="SSF52096">
    <property type="entry name" value="ClpP/crotonase"/>
    <property type="match status" value="1"/>
</dbReference>
<evidence type="ECO:0000313" key="9">
    <source>
        <dbReference type="Proteomes" id="UP000214588"/>
    </source>
</evidence>
<dbReference type="FunFam" id="2.30.42.10:FF:000063">
    <property type="entry name" value="Peptidase, S41 family"/>
    <property type="match status" value="1"/>
</dbReference>
<dbReference type="InterPro" id="IPR004447">
    <property type="entry name" value="Peptidase_S41A"/>
</dbReference>
<dbReference type="CDD" id="cd07560">
    <property type="entry name" value="Peptidase_S41_CPP"/>
    <property type="match status" value="1"/>
</dbReference>
<evidence type="ECO:0000256" key="1">
    <source>
        <dbReference type="ARBA" id="ARBA00009179"/>
    </source>
</evidence>
<dbReference type="Pfam" id="PF01471">
    <property type="entry name" value="PG_binding_1"/>
    <property type="match status" value="1"/>
</dbReference>
<accession>A0A226BXJ5</accession>
<name>A0A226BXJ5_9FIRM</name>
<protein>
    <submittedName>
        <fullName evidence="8">Peptidase S41</fullName>
    </submittedName>
</protein>
<evidence type="ECO:0000256" key="4">
    <source>
        <dbReference type="ARBA" id="ARBA00022825"/>
    </source>
</evidence>
<organism evidence="8 9">
    <name type="scientific">Natranaerobius trueperi</name>
    <dbReference type="NCBI Taxonomy" id="759412"/>
    <lineage>
        <taxon>Bacteria</taxon>
        <taxon>Bacillati</taxon>
        <taxon>Bacillota</taxon>
        <taxon>Clostridia</taxon>
        <taxon>Natranaerobiales</taxon>
        <taxon>Natranaerobiaceae</taxon>
        <taxon>Natranaerobius</taxon>
    </lineage>
</organism>
<dbReference type="InterPro" id="IPR055210">
    <property type="entry name" value="CtpA/B_N"/>
</dbReference>
<keyword evidence="3 5" id="KW-0378">Hydrolase</keyword>
<dbReference type="CDD" id="cd06782">
    <property type="entry name" value="cpPDZ_CPP-like"/>
    <property type="match status" value="1"/>
</dbReference>
<dbReference type="Gene3D" id="1.10.101.10">
    <property type="entry name" value="PGBD-like superfamily/PGBD"/>
    <property type="match status" value="1"/>
</dbReference>
<keyword evidence="4 5" id="KW-0720">Serine protease</keyword>
<dbReference type="InterPro" id="IPR001478">
    <property type="entry name" value="PDZ"/>
</dbReference>
<dbReference type="InterPro" id="IPR005151">
    <property type="entry name" value="Tail-specific_protease"/>
</dbReference>
<dbReference type="InterPro" id="IPR041489">
    <property type="entry name" value="PDZ_6"/>
</dbReference>
<dbReference type="PANTHER" id="PTHR32060:SF30">
    <property type="entry name" value="CARBOXY-TERMINAL PROCESSING PROTEASE CTPA"/>
    <property type="match status" value="1"/>
</dbReference>
<dbReference type="OrthoDB" id="9812068at2"/>
<dbReference type="InterPro" id="IPR029045">
    <property type="entry name" value="ClpP/crotonase-like_dom_sf"/>
</dbReference>
<dbReference type="GO" id="GO:0030288">
    <property type="term" value="C:outer membrane-bounded periplasmic space"/>
    <property type="evidence" value="ECO:0007669"/>
    <property type="project" value="TreeGrafter"/>
</dbReference>
<dbReference type="SUPFAM" id="SSF47090">
    <property type="entry name" value="PGBD-like"/>
    <property type="match status" value="1"/>
</dbReference>
<dbReference type="InterPro" id="IPR002477">
    <property type="entry name" value="Peptidoglycan-bd-like"/>
</dbReference>
<evidence type="ECO:0000259" key="7">
    <source>
        <dbReference type="PROSITE" id="PS50106"/>
    </source>
</evidence>
<dbReference type="GO" id="GO:0006508">
    <property type="term" value="P:proteolysis"/>
    <property type="evidence" value="ECO:0007669"/>
    <property type="project" value="UniProtKB-KW"/>
</dbReference>
<reference evidence="8 9" key="1">
    <citation type="submission" date="2017-06" db="EMBL/GenBank/DDBJ databases">
        <title>Draft Genome Sequence of Natranaerobius trueperi halophilic, alkalithermophilic bacteria from soda lakes.</title>
        <authorList>
            <person name="Zhao B."/>
        </authorList>
    </citation>
    <scope>NUCLEOTIDE SEQUENCE [LARGE SCALE GENOMIC DNA]</scope>
    <source>
        <strain evidence="8 9">DSM 18760</strain>
    </source>
</reference>
<keyword evidence="2 5" id="KW-0645">Protease</keyword>
<dbReference type="InterPro" id="IPR036365">
    <property type="entry name" value="PGBD-like_sf"/>
</dbReference>
<dbReference type="NCBIfam" id="TIGR00225">
    <property type="entry name" value="prc"/>
    <property type="match status" value="1"/>
</dbReference>
<comment type="caution">
    <text evidence="8">The sequence shown here is derived from an EMBL/GenBank/DDBJ whole genome shotgun (WGS) entry which is preliminary data.</text>
</comment>
<evidence type="ECO:0000256" key="6">
    <source>
        <dbReference type="SAM" id="Coils"/>
    </source>
</evidence>
<dbReference type="Pfam" id="PF17820">
    <property type="entry name" value="PDZ_6"/>
    <property type="match status" value="1"/>
</dbReference>
<dbReference type="PANTHER" id="PTHR32060">
    <property type="entry name" value="TAIL-SPECIFIC PROTEASE"/>
    <property type="match status" value="1"/>
</dbReference>
<evidence type="ECO:0000256" key="2">
    <source>
        <dbReference type="ARBA" id="ARBA00022670"/>
    </source>
</evidence>
<dbReference type="Pfam" id="PF03572">
    <property type="entry name" value="Peptidase_S41"/>
    <property type="match status" value="1"/>
</dbReference>
<dbReference type="GO" id="GO:0007165">
    <property type="term" value="P:signal transduction"/>
    <property type="evidence" value="ECO:0007669"/>
    <property type="project" value="TreeGrafter"/>
</dbReference>
<evidence type="ECO:0000256" key="5">
    <source>
        <dbReference type="RuleBase" id="RU004404"/>
    </source>
</evidence>
<keyword evidence="6" id="KW-0175">Coiled coil</keyword>
<dbReference type="InterPro" id="IPR036034">
    <property type="entry name" value="PDZ_sf"/>
</dbReference>
<dbReference type="Proteomes" id="UP000214588">
    <property type="component" value="Unassembled WGS sequence"/>
</dbReference>
<dbReference type="Gene3D" id="3.30.750.44">
    <property type="match status" value="1"/>
</dbReference>
<dbReference type="Pfam" id="PF22694">
    <property type="entry name" value="CtpB_N-like"/>
    <property type="match status" value="1"/>
</dbReference>
<keyword evidence="9" id="KW-1185">Reference proteome</keyword>
<evidence type="ECO:0000256" key="3">
    <source>
        <dbReference type="ARBA" id="ARBA00022801"/>
    </source>
</evidence>
<sequence>MRIKKILIVFLVLIVTNVLTFMGAHALGENDTYYPSSPDFEIGNEASADFKLLEEVLQTIENNYLEEVDREELLDGALEGMLEVLDDPQTGYLTQDEFQNLMIQTEGSYGGIGIEVFKEDDYVTVVAPIAGTPGAKEGLRSGDRIISVDGEEIVGKDLDEAVDRMRGPIGSNVKIEIDRPGMEETLEFEIERKEIEIDSVEYEMVDDSVGYLKITNFSQTTGDEFEKALTDLQKSGMEGLVLDLRDNPGGVLTAAIEVSEQIVPEGPIVHQVGRDGKMETDYSQGEDPDFPIVVLVNEVSASASEILAGALQDTETATLVGSTTFGKASVQNVEPLAHGGALRYTMAKYQTPDGREIDEKGLTPDVKVDPPAIIELTRKPISTDLGIGDEGEKVKTLQEILTELGYFDDEISGYFGENTKVALEAFQQSRNIEVTGEMNEMVIREFYEEIEDLLEKQDDKLEKGIEILEKEVD</sequence>
<dbReference type="SMART" id="SM00245">
    <property type="entry name" value="TSPc"/>
    <property type="match status" value="1"/>
</dbReference>
<dbReference type="EMBL" id="NIQC01000013">
    <property type="protein sequence ID" value="OWZ83716.1"/>
    <property type="molecule type" value="Genomic_DNA"/>
</dbReference>
<dbReference type="Gene3D" id="3.90.226.10">
    <property type="entry name" value="2-enoyl-CoA Hydratase, Chain A, domain 1"/>
    <property type="match status" value="1"/>
</dbReference>
<dbReference type="RefSeq" id="WP_089023609.1">
    <property type="nucleotide sequence ID" value="NZ_NIQC01000013.1"/>
</dbReference>
<dbReference type="SMART" id="SM00228">
    <property type="entry name" value="PDZ"/>
    <property type="match status" value="1"/>
</dbReference>
<dbReference type="InterPro" id="IPR036366">
    <property type="entry name" value="PGBDSf"/>
</dbReference>
<dbReference type="SUPFAM" id="SSF50156">
    <property type="entry name" value="PDZ domain-like"/>
    <property type="match status" value="1"/>
</dbReference>
<dbReference type="PROSITE" id="PS50106">
    <property type="entry name" value="PDZ"/>
    <property type="match status" value="1"/>
</dbReference>
<dbReference type="GO" id="GO:0004175">
    <property type="term" value="F:endopeptidase activity"/>
    <property type="evidence" value="ECO:0007669"/>
    <property type="project" value="TreeGrafter"/>
</dbReference>
<proteinExistence type="inferred from homology"/>
<dbReference type="AlphaFoldDB" id="A0A226BXJ5"/>
<feature type="coiled-coil region" evidence="6">
    <location>
        <begin position="443"/>
        <end position="471"/>
    </location>
</feature>
<gene>
    <name evidence="8" type="ORF">CDO51_07115</name>
</gene>
<evidence type="ECO:0000313" key="8">
    <source>
        <dbReference type="EMBL" id="OWZ83716.1"/>
    </source>
</evidence>
<comment type="similarity">
    <text evidence="1 5">Belongs to the peptidase S41A family.</text>
</comment>
<dbReference type="Gene3D" id="2.30.42.10">
    <property type="match status" value="1"/>
</dbReference>
<dbReference type="GO" id="GO:0008236">
    <property type="term" value="F:serine-type peptidase activity"/>
    <property type="evidence" value="ECO:0007669"/>
    <property type="project" value="UniProtKB-KW"/>
</dbReference>
<feature type="domain" description="PDZ" evidence="7">
    <location>
        <begin position="101"/>
        <end position="166"/>
    </location>
</feature>